<dbReference type="AlphaFoldDB" id="A0AAV5P0S4"/>
<proteinExistence type="predicted"/>
<name>A0AAV5P0S4_9VIBR</name>
<organism evidence="1 2">
    <name type="scientific">Vibrio penaeicida</name>
    <dbReference type="NCBI Taxonomy" id="104609"/>
    <lineage>
        <taxon>Bacteria</taxon>
        <taxon>Pseudomonadati</taxon>
        <taxon>Pseudomonadota</taxon>
        <taxon>Gammaproteobacteria</taxon>
        <taxon>Vibrionales</taxon>
        <taxon>Vibrionaceae</taxon>
        <taxon>Vibrio</taxon>
    </lineage>
</organism>
<dbReference type="RefSeq" id="WP_126609699.1">
    <property type="nucleotide sequence ID" value="NZ_AP025145.1"/>
</dbReference>
<gene>
    <name evidence="1" type="ORF">GCM10007932_55900</name>
</gene>
<reference evidence="2" key="1">
    <citation type="journal article" date="2019" name="Int. J. Syst. Evol. Microbiol.">
        <title>The Global Catalogue of Microorganisms (GCM) 10K type strain sequencing project: providing services to taxonomists for standard genome sequencing and annotation.</title>
        <authorList>
            <consortium name="The Broad Institute Genomics Platform"/>
            <consortium name="The Broad Institute Genome Sequencing Center for Infectious Disease"/>
            <person name="Wu L."/>
            <person name="Ma J."/>
        </authorList>
    </citation>
    <scope>NUCLEOTIDE SEQUENCE [LARGE SCALE GENOMIC DNA]</scope>
    <source>
        <strain evidence="2">NBRC 15640</strain>
    </source>
</reference>
<dbReference type="Proteomes" id="UP001156690">
    <property type="component" value="Unassembled WGS sequence"/>
</dbReference>
<dbReference type="EMBL" id="BSNX01000075">
    <property type="protein sequence ID" value="GLQ76227.1"/>
    <property type="molecule type" value="Genomic_DNA"/>
</dbReference>
<sequence>MASFSTYAKNKMLDLYNNHDHEVGSQLKKNNPKKYESLEATDCITYVLKVLSHSYMKMGNRQLSKDIWLMGRESAQSNFRGTILAKKLVGNYGWSSIFVTPDSIHPEDGDEEHTYAAVMAKRRCVYSPDQVPVRYLVADYSPTKESHSEFQKLYPNLPARKLKVLGYEELRKIPFAFGLSRGGTHCWLFSEGYVYEVHWDKIGKGLYSKVSLKQFDWLSSLIVVPADTESKYKLKTLNCWGR</sequence>
<evidence type="ECO:0000313" key="1">
    <source>
        <dbReference type="EMBL" id="GLQ76227.1"/>
    </source>
</evidence>
<protein>
    <submittedName>
        <fullName evidence="1">Uncharacterized protein</fullName>
    </submittedName>
</protein>
<comment type="caution">
    <text evidence="1">The sequence shown here is derived from an EMBL/GenBank/DDBJ whole genome shotgun (WGS) entry which is preliminary data.</text>
</comment>
<evidence type="ECO:0000313" key="2">
    <source>
        <dbReference type="Proteomes" id="UP001156690"/>
    </source>
</evidence>
<keyword evidence="2" id="KW-1185">Reference proteome</keyword>
<accession>A0AAV5P0S4</accession>